<evidence type="ECO:0000256" key="3">
    <source>
        <dbReference type="ARBA" id="ARBA00022490"/>
    </source>
</evidence>
<dbReference type="EMBL" id="CAJOBJ010113529">
    <property type="protein sequence ID" value="CAF4642914.1"/>
    <property type="molecule type" value="Genomic_DNA"/>
</dbReference>
<dbReference type="InterPro" id="IPR001609">
    <property type="entry name" value="Myosin_head_motor_dom-like"/>
</dbReference>
<evidence type="ECO:0000313" key="10">
    <source>
        <dbReference type="EMBL" id="CAF4642914.1"/>
    </source>
</evidence>
<dbReference type="Pfam" id="PF00063">
    <property type="entry name" value="Myosin_head"/>
    <property type="match status" value="1"/>
</dbReference>
<feature type="domain" description="Myosin motor" evidence="8">
    <location>
        <begin position="1"/>
        <end position="47"/>
    </location>
</feature>
<organism evidence="9 13">
    <name type="scientific">Rotaria magnacalcarata</name>
    <dbReference type="NCBI Taxonomy" id="392030"/>
    <lineage>
        <taxon>Eukaryota</taxon>
        <taxon>Metazoa</taxon>
        <taxon>Spiralia</taxon>
        <taxon>Gnathifera</taxon>
        <taxon>Rotifera</taxon>
        <taxon>Eurotatoria</taxon>
        <taxon>Bdelloidea</taxon>
        <taxon>Philodinida</taxon>
        <taxon>Philodinidae</taxon>
        <taxon>Rotaria</taxon>
    </lineage>
</organism>
<sequence>MEMTEYEHEGIIAERLAFTDNQTLLELFMAKPLGILSLLDDESRLPK</sequence>
<keyword evidence="6" id="KW-0966">Cell projection</keyword>
<protein>
    <recommendedName>
        <fullName evidence="8">Myosin motor domain-containing protein</fullName>
    </recommendedName>
</protein>
<dbReference type="InterPro" id="IPR052409">
    <property type="entry name" value="Myosin-III_kinase_activity"/>
</dbReference>
<comment type="caution">
    <text evidence="7">Lacks conserved residue(s) required for the propagation of feature annotation.</text>
</comment>
<evidence type="ECO:0000256" key="2">
    <source>
        <dbReference type="ARBA" id="ARBA00004316"/>
    </source>
</evidence>
<gene>
    <name evidence="9" type="ORF">BYL167_LOCUS31563</name>
    <name evidence="10" type="ORF">GIL414_LOCUS40709</name>
    <name evidence="11" type="ORF">GIL414_LOCUS52097</name>
    <name evidence="12" type="ORF">SMN809_LOCUS53821</name>
</gene>
<dbReference type="SUPFAM" id="SSF52540">
    <property type="entry name" value="P-loop containing nucleoside triphosphate hydrolases"/>
    <property type="match status" value="1"/>
</dbReference>
<dbReference type="Proteomes" id="UP000676336">
    <property type="component" value="Unassembled WGS sequence"/>
</dbReference>
<dbReference type="Proteomes" id="UP000681720">
    <property type="component" value="Unassembled WGS sequence"/>
</dbReference>
<dbReference type="EMBL" id="CAJOBJ010177635">
    <property type="protein sequence ID" value="CAF4906371.1"/>
    <property type="molecule type" value="Genomic_DNA"/>
</dbReference>
<evidence type="ECO:0000256" key="4">
    <source>
        <dbReference type="ARBA" id="ARBA00022737"/>
    </source>
</evidence>
<dbReference type="GO" id="GO:0003779">
    <property type="term" value="F:actin binding"/>
    <property type="evidence" value="ECO:0007669"/>
    <property type="project" value="UniProtKB-KW"/>
</dbReference>
<keyword evidence="7" id="KW-0505">Motor protein</keyword>
<keyword evidence="7" id="KW-0009">Actin-binding</keyword>
<dbReference type="EMBL" id="CAJOBH010055879">
    <property type="protein sequence ID" value="CAF4401337.1"/>
    <property type="molecule type" value="Genomic_DNA"/>
</dbReference>
<evidence type="ECO:0000259" key="8">
    <source>
        <dbReference type="PROSITE" id="PS51456"/>
    </source>
</evidence>
<evidence type="ECO:0000256" key="6">
    <source>
        <dbReference type="ARBA" id="ARBA00023273"/>
    </source>
</evidence>
<keyword evidence="5" id="KW-0206">Cytoskeleton</keyword>
<feature type="non-terminal residue" evidence="9">
    <location>
        <position position="1"/>
    </location>
</feature>
<dbReference type="GO" id="GO:0004674">
    <property type="term" value="F:protein serine/threonine kinase activity"/>
    <property type="evidence" value="ECO:0007669"/>
    <property type="project" value="TreeGrafter"/>
</dbReference>
<dbReference type="Proteomes" id="UP000681967">
    <property type="component" value="Unassembled WGS sequence"/>
</dbReference>
<dbReference type="PROSITE" id="PS51456">
    <property type="entry name" value="MYOSIN_MOTOR"/>
    <property type="match status" value="1"/>
</dbReference>
<keyword evidence="7" id="KW-0518">Myosin</keyword>
<evidence type="ECO:0000256" key="1">
    <source>
        <dbReference type="ARBA" id="ARBA00004245"/>
    </source>
</evidence>
<comment type="subcellular location">
    <subcellularLocation>
        <location evidence="2">Cell projection</location>
    </subcellularLocation>
    <subcellularLocation>
        <location evidence="1">Cytoplasm</location>
        <location evidence="1">Cytoskeleton</location>
    </subcellularLocation>
</comment>
<accession>A0A8S2W0Y8</accession>
<name>A0A8S2W0Y8_9BILA</name>
<dbReference type="AlphaFoldDB" id="A0A8S2W0Y8"/>
<comment type="caution">
    <text evidence="9">The sequence shown here is derived from an EMBL/GenBank/DDBJ whole genome shotgun (WGS) entry which is preliminary data.</text>
</comment>
<evidence type="ECO:0000256" key="7">
    <source>
        <dbReference type="PROSITE-ProRule" id="PRU00782"/>
    </source>
</evidence>
<comment type="similarity">
    <text evidence="7">Belongs to the TRAFAC class myosin-kinesin ATPase superfamily. Myosin family.</text>
</comment>
<dbReference type="EMBL" id="CAJOBI010186186">
    <property type="protein sequence ID" value="CAF4944883.1"/>
    <property type="molecule type" value="Genomic_DNA"/>
</dbReference>
<dbReference type="GO" id="GO:0000146">
    <property type="term" value="F:microfilament motor activity"/>
    <property type="evidence" value="ECO:0007669"/>
    <property type="project" value="TreeGrafter"/>
</dbReference>
<dbReference type="PANTHER" id="PTHR46256:SF3">
    <property type="entry name" value="MYOSIN MOTOR DOMAIN-CONTAINING PROTEIN"/>
    <property type="match status" value="1"/>
</dbReference>
<dbReference type="GO" id="GO:0005524">
    <property type="term" value="F:ATP binding"/>
    <property type="evidence" value="ECO:0007669"/>
    <property type="project" value="InterPro"/>
</dbReference>
<proteinExistence type="inferred from homology"/>
<keyword evidence="4" id="KW-0677">Repeat</keyword>
<dbReference type="Gene3D" id="1.20.58.530">
    <property type="match status" value="1"/>
</dbReference>
<reference evidence="9" key="1">
    <citation type="submission" date="2021-02" db="EMBL/GenBank/DDBJ databases">
        <authorList>
            <person name="Nowell W R."/>
        </authorList>
    </citation>
    <scope>NUCLEOTIDE SEQUENCE</scope>
</reference>
<dbReference type="GO" id="GO:0030832">
    <property type="term" value="P:regulation of actin filament length"/>
    <property type="evidence" value="ECO:0007669"/>
    <property type="project" value="TreeGrafter"/>
</dbReference>
<dbReference type="PANTHER" id="PTHR46256">
    <property type="entry name" value="AGAP011099-PA"/>
    <property type="match status" value="1"/>
</dbReference>
<evidence type="ECO:0000313" key="9">
    <source>
        <dbReference type="EMBL" id="CAF4401337.1"/>
    </source>
</evidence>
<dbReference type="GO" id="GO:0042995">
    <property type="term" value="C:cell projection"/>
    <property type="evidence" value="ECO:0007669"/>
    <property type="project" value="UniProtKB-SubCell"/>
</dbReference>
<dbReference type="InterPro" id="IPR027417">
    <property type="entry name" value="P-loop_NTPase"/>
</dbReference>
<evidence type="ECO:0000313" key="11">
    <source>
        <dbReference type="EMBL" id="CAF4906371.1"/>
    </source>
</evidence>
<evidence type="ECO:0000313" key="12">
    <source>
        <dbReference type="EMBL" id="CAF4944883.1"/>
    </source>
</evidence>
<dbReference type="GO" id="GO:0016459">
    <property type="term" value="C:myosin complex"/>
    <property type="evidence" value="ECO:0007669"/>
    <property type="project" value="UniProtKB-KW"/>
</dbReference>
<evidence type="ECO:0000313" key="13">
    <source>
        <dbReference type="Proteomes" id="UP000681967"/>
    </source>
</evidence>
<keyword evidence="3" id="KW-0963">Cytoplasm</keyword>
<evidence type="ECO:0000256" key="5">
    <source>
        <dbReference type="ARBA" id="ARBA00023212"/>
    </source>
</evidence>